<dbReference type="AlphaFoldDB" id="A0A6G9XSS2"/>
<name>A0A6G9XSS2_NOCBR</name>
<protein>
    <submittedName>
        <fullName evidence="2">Uncharacterized protein</fullName>
    </submittedName>
</protein>
<proteinExistence type="predicted"/>
<dbReference type="Proteomes" id="UP000501705">
    <property type="component" value="Chromosome"/>
</dbReference>
<accession>A0A6G9XSS2</accession>
<feature type="region of interest" description="Disordered" evidence="1">
    <location>
        <begin position="47"/>
        <end position="68"/>
    </location>
</feature>
<evidence type="ECO:0000313" key="3">
    <source>
        <dbReference type="Proteomes" id="UP000501705"/>
    </source>
</evidence>
<evidence type="ECO:0000313" key="2">
    <source>
        <dbReference type="EMBL" id="QIS03974.1"/>
    </source>
</evidence>
<evidence type="ECO:0000256" key="1">
    <source>
        <dbReference type="SAM" id="MobiDB-lite"/>
    </source>
</evidence>
<sequence length="68" mass="8010">MTEPTQKITERHWPRWRFAPIGKAVAGYPMAISERWMRPISLDEIAAEPHRRKREADITSPSETRPRL</sequence>
<organism evidence="2 3">
    <name type="scientific">Nocardia brasiliensis</name>
    <dbReference type="NCBI Taxonomy" id="37326"/>
    <lineage>
        <taxon>Bacteria</taxon>
        <taxon>Bacillati</taxon>
        <taxon>Actinomycetota</taxon>
        <taxon>Actinomycetes</taxon>
        <taxon>Mycobacteriales</taxon>
        <taxon>Nocardiaceae</taxon>
        <taxon>Nocardia</taxon>
    </lineage>
</organism>
<feature type="compositionally biased region" description="Polar residues" evidence="1">
    <location>
        <begin position="59"/>
        <end position="68"/>
    </location>
</feature>
<reference evidence="2 3" key="1">
    <citation type="journal article" date="2019" name="ACS Chem. Biol.">
        <title>Identification and Mobilization of a Cryptic Antibiotic Biosynthesis Gene Locus from a Human-Pathogenic Nocardia Isolate.</title>
        <authorList>
            <person name="Herisse M."/>
            <person name="Ishida K."/>
            <person name="Porter J.L."/>
            <person name="Howden B."/>
            <person name="Hertweck C."/>
            <person name="Stinear T.P."/>
            <person name="Pidot S.J."/>
        </authorList>
    </citation>
    <scope>NUCLEOTIDE SEQUENCE [LARGE SCALE GENOMIC DNA]</scope>
    <source>
        <strain evidence="2 3">AUSMDU00024985</strain>
    </source>
</reference>
<dbReference type="RefSeq" id="WP_167463092.1">
    <property type="nucleotide sequence ID" value="NZ_CP046171.1"/>
</dbReference>
<gene>
    <name evidence="2" type="ORF">F5X71_18065</name>
</gene>
<dbReference type="EMBL" id="CP046171">
    <property type="protein sequence ID" value="QIS03974.1"/>
    <property type="molecule type" value="Genomic_DNA"/>
</dbReference>